<feature type="transmembrane region" description="Helical" evidence="6">
    <location>
        <begin position="134"/>
        <end position="152"/>
    </location>
</feature>
<evidence type="ECO:0000259" key="8">
    <source>
        <dbReference type="Pfam" id="PF04893"/>
    </source>
</evidence>
<feature type="domain" description="Yip1" evidence="8">
    <location>
        <begin position="126"/>
        <end position="264"/>
    </location>
</feature>
<evidence type="ECO:0000256" key="5">
    <source>
        <dbReference type="ARBA" id="ARBA00023136"/>
    </source>
</evidence>
<comment type="caution">
    <text evidence="9">The sequence shown here is derived from an EMBL/GenBank/DDBJ whole genome shotgun (WGS) entry which is preliminary data.</text>
</comment>
<dbReference type="PANTHER" id="PTHR21236">
    <property type="entry name" value="GOLGI MEMBRANE PROTEIN YIP1"/>
    <property type="match status" value="1"/>
</dbReference>
<name>A0ABR1FBA4_9ASCO</name>
<accession>A0ABR1FBA4</accession>
<evidence type="ECO:0000256" key="2">
    <source>
        <dbReference type="ARBA" id="ARBA00010596"/>
    </source>
</evidence>
<dbReference type="Proteomes" id="UP001498771">
    <property type="component" value="Unassembled WGS sequence"/>
</dbReference>
<sequence length="268" mass="28582">MSSDQTIEVDVPLNDISSSKGSSTPVPPPYTPTSNAFVPSSSTAPPASSASAPSSSTALPPLPGLGAAQNARSVGGDQIQDRRFAGGDTLDEPVLETLMRDVRAVGRRVKQVLHPKVNANVDVETGQIVRDWDLWGPLVFCLFVSLFLSIAAPANQSTAVFSGVFAFIWIAEAFVTLNMKLLGGSISFFHAVCILGYALFPLVPASIFALAVKSMIIRLPIAIALVAWSLFASMRTLKGAGVREGRVVLAMYPVWLFYGWLGWLCVIT</sequence>
<dbReference type="InterPro" id="IPR006977">
    <property type="entry name" value="Yip1_dom"/>
</dbReference>
<evidence type="ECO:0000256" key="7">
    <source>
        <dbReference type="SAM" id="MobiDB-lite"/>
    </source>
</evidence>
<feature type="compositionally biased region" description="Low complexity" evidence="7">
    <location>
        <begin position="39"/>
        <end position="68"/>
    </location>
</feature>
<dbReference type="InterPro" id="IPR045231">
    <property type="entry name" value="Yip1/4-like"/>
</dbReference>
<comment type="subcellular location">
    <subcellularLocation>
        <location evidence="6">Golgi apparatus membrane</location>
        <topology evidence="6">Multi-pass membrane protein</topology>
    </subcellularLocation>
    <subcellularLocation>
        <location evidence="1">Membrane</location>
        <topology evidence="1">Multi-pass membrane protein</topology>
    </subcellularLocation>
</comment>
<dbReference type="Pfam" id="PF04893">
    <property type="entry name" value="Yip1"/>
    <property type="match status" value="1"/>
</dbReference>
<dbReference type="GeneID" id="90035853"/>
<gene>
    <name evidence="9" type="ORF">BZA70DRAFT_235496</name>
</gene>
<dbReference type="EMBL" id="JBBJBU010000001">
    <property type="protein sequence ID" value="KAK7207119.1"/>
    <property type="molecule type" value="Genomic_DNA"/>
</dbReference>
<comment type="similarity">
    <text evidence="2 6">Belongs to the YIP1 family.</text>
</comment>
<evidence type="ECO:0000256" key="1">
    <source>
        <dbReference type="ARBA" id="ARBA00004141"/>
    </source>
</evidence>
<evidence type="ECO:0000313" key="10">
    <source>
        <dbReference type="Proteomes" id="UP001498771"/>
    </source>
</evidence>
<feature type="transmembrane region" description="Helical" evidence="6">
    <location>
        <begin position="249"/>
        <end position="267"/>
    </location>
</feature>
<keyword evidence="4 6" id="KW-1133">Transmembrane helix</keyword>
<feature type="region of interest" description="Disordered" evidence="7">
    <location>
        <begin position="1"/>
        <end position="73"/>
    </location>
</feature>
<proteinExistence type="inferred from homology"/>
<evidence type="ECO:0000256" key="4">
    <source>
        <dbReference type="ARBA" id="ARBA00022989"/>
    </source>
</evidence>
<dbReference type="RefSeq" id="XP_064770152.1">
    <property type="nucleotide sequence ID" value="XM_064910341.1"/>
</dbReference>
<keyword evidence="3 6" id="KW-0812">Transmembrane</keyword>
<feature type="transmembrane region" description="Helical" evidence="6">
    <location>
        <begin position="219"/>
        <end position="237"/>
    </location>
</feature>
<dbReference type="PANTHER" id="PTHR21236:SF1">
    <property type="entry name" value="PROTEIN YIPF6"/>
    <property type="match status" value="1"/>
</dbReference>
<keyword evidence="5 6" id="KW-0472">Membrane</keyword>
<organism evidence="9 10">
    <name type="scientific">Myxozyma melibiosi</name>
    <dbReference type="NCBI Taxonomy" id="54550"/>
    <lineage>
        <taxon>Eukaryota</taxon>
        <taxon>Fungi</taxon>
        <taxon>Dikarya</taxon>
        <taxon>Ascomycota</taxon>
        <taxon>Saccharomycotina</taxon>
        <taxon>Lipomycetes</taxon>
        <taxon>Lipomycetales</taxon>
        <taxon>Lipomycetaceae</taxon>
        <taxon>Myxozyma</taxon>
    </lineage>
</organism>
<evidence type="ECO:0000256" key="6">
    <source>
        <dbReference type="RuleBase" id="RU361264"/>
    </source>
</evidence>
<feature type="transmembrane region" description="Helical" evidence="6">
    <location>
        <begin position="159"/>
        <end position="177"/>
    </location>
</feature>
<protein>
    <recommendedName>
        <fullName evidence="6">Protein YIP</fullName>
    </recommendedName>
</protein>
<evidence type="ECO:0000313" key="9">
    <source>
        <dbReference type="EMBL" id="KAK7207119.1"/>
    </source>
</evidence>
<feature type="transmembrane region" description="Helical" evidence="6">
    <location>
        <begin position="189"/>
        <end position="212"/>
    </location>
</feature>
<evidence type="ECO:0000256" key="3">
    <source>
        <dbReference type="ARBA" id="ARBA00022692"/>
    </source>
</evidence>
<reference evidence="9 10" key="1">
    <citation type="submission" date="2024-03" db="EMBL/GenBank/DDBJ databases">
        <title>Genome-scale model development and genomic sequencing of the oleaginous clade Lipomyces.</title>
        <authorList>
            <consortium name="Lawrence Berkeley National Laboratory"/>
            <person name="Czajka J.J."/>
            <person name="Han Y."/>
            <person name="Kim J."/>
            <person name="Mondo S.J."/>
            <person name="Hofstad B.A."/>
            <person name="Robles A."/>
            <person name="Haridas S."/>
            <person name="Riley R."/>
            <person name="LaButti K."/>
            <person name="Pangilinan J."/>
            <person name="Andreopoulos W."/>
            <person name="Lipzen A."/>
            <person name="Yan J."/>
            <person name="Wang M."/>
            <person name="Ng V."/>
            <person name="Grigoriev I.V."/>
            <person name="Spatafora J.W."/>
            <person name="Magnuson J.K."/>
            <person name="Baker S.E."/>
            <person name="Pomraning K.R."/>
        </authorList>
    </citation>
    <scope>NUCLEOTIDE SEQUENCE [LARGE SCALE GENOMIC DNA]</scope>
    <source>
        <strain evidence="9 10">Phaff 52-87</strain>
    </source>
</reference>
<keyword evidence="10" id="KW-1185">Reference proteome</keyword>